<evidence type="ECO:0000256" key="1">
    <source>
        <dbReference type="ARBA" id="ARBA00009846"/>
    </source>
</evidence>
<keyword evidence="3" id="KW-0934">Plastid</keyword>
<gene>
    <name evidence="3" type="primary">ycf20</name>
</gene>
<dbReference type="InterPro" id="IPR007572">
    <property type="entry name" value="Uncharacterised_Ycf20"/>
</dbReference>
<reference evidence="3" key="1">
    <citation type="journal article" date="2019" name="Mol. Phylogenet. Evol.">
        <title>Morphological evolution and classification of the red algal order Ceramiales inferred using plastid phylogenomics.</title>
        <authorList>
            <person name="Diaz-Tapia P."/>
            <person name="Pasella M.M."/>
            <person name="Verbruggen H."/>
            <person name="Maggs C.A."/>
        </authorList>
    </citation>
    <scope>NUCLEOTIDE SEQUENCE</scope>
    <source>
        <strain evidence="3">PD2941_2</strain>
    </source>
</reference>
<dbReference type="AlphaFoldDB" id="A0A4D6WXA0"/>
<accession>A0A4D6WXA0</accession>
<geneLocation type="plastid" evidence="3"/>
<evidence type="ECO:0000256" key="2">
    <source>
        <dbReference type="ARBA" id="ARBA00021534"/>
    </source>
</evidence>
<comment type="similarity">
    <text evidence="1">Belongs to the ycf20 family.</text>
</comment>
<dbReference type="PANTHER" id="PTHR33787:SF4">
    <property type="entry name" value="YCF20-LIKE PROTEIN"/>
    <property type="match status" value="1"/>
</dbReference>
<name>A0A4D6WXA0_9FLOR</name>
<dbReference type="Pfam" id="PF04483">
    <property type="entry name" value="DUF565"/>
    <property type="match status" value="1"/>
</dbReference>
<reference evidence="3" key="2">
    <citation type="submission" date="2019-04" db="EMBL/GenBank/DDBJ databases">
        <authorList>
            <person name="Pasella M."/>
        </authorList>
    </citation>
    <scope>NUCLEOTIDE SEQUENCE</scope>
    <source>
        <strain evidence="3">PD2941_2</strain>
    </source>
</reference>
<sequence>MLGFFLSSILSTMPAHTGDWSIISASIIITMNEILSKCIYAIIKTNKNYNIIYFINDIKVGIIYGLFVDAFKLGS</sequence>
<dbReference type="EMBL" id="MK814701">
    <property type="protein sequence ID" value="QCI07842.1"/>
    <property type="molecule type" value="Genomic_DNA"/>
</dbReference>
<protein>
    <recommendedName>
        <fullName evidence="2">Uncharacterized protein ycf20</fullName>
    </recommendedName>
</protein>
<evidence type="ECO:0000313" key="3">
    <source>
        <dbReference type="EMBL" id="QCI07842.1"/>
    </source>
</evidence>
<proteinExistence type="inferred from homology"/>
<dbReference type="PANTHER" id="PTHR33787">
    <property type="match status" value="1"/>
</dbReference>
<organism evidence="3">
    <name type="scientific">Pleonosporium borreri</name>
    <dbReference type="NCBI Taxonomy" id="2575635"/>
    <lineage>
        <taxon>Eukaryota</taxon>
        <taxon>Rhodophyta</taxon>
        <taxon>Florideophyceae</taxon>
        <taxon>Rhodymeniophycidae</taxon>
        <taxon>Ceramiales</taxon>
        <taxon>Ceramiaceae</taxon>
        <taxon>Pleonosporium</taxon>
    </lineage>
</organism>